<dbReference type="Gene3D" id="3.40.50.1980">
    <property type="entry name" value="Nitrogenase molybdenum iron protein domain"/>
    <property type="match status" value="2"/>
</dbReference>
<dbReference type="Pfam" id="PF01497">
    <property type="entry name" value="Peripla_BP_2"/>
    <property type="match status" value="1"/>
</dbReference>
<dbReference type="InterPro" id="IPR018062">
    <property type="entry name" value="HTH_AraC-typ_CS"/>
</dbReference>
<dbReference type="InterPro" id="IPR002491">
    <property type="entry name" value="ABC_transptr_periplasmic_BD"/>
</dbReference>
<dbReference type="PROSITE" id="PS50983">
    <property type="entry name" value="FE_B12_PBP"/>
    <property type="match status" value="1"/>
</dbReference>
<sequence>MSTLDHHYWLKDVIFEIGHAGKGIQAPSWVDGSTPLARHTLLYLAQGAGRLTVNGQSCGFERDALFIYPPGKTMSVELATEPDSELYVVSFDWFRLAEQTDAGRSYMRELSFPLEGRLQLSGSLFKRYLYLLAAGEDQGRSPLLAQQHLSDLLQILLQHARPAAANELSDRLRSTLDYMQNHYREEIRVDKLAELARLHPSYYSQIFKKAMDKTPVSYLTHLRMNKAKEMLLTTNKPVNDIAADVGYVDEFYFSRRFKDTNGYSPTIYTKKQDLNIISLSSPYTDHLFTLGIVPCAAQVHRYMPLVTKALTLPKHESEPWETSRQAFSDMQPDLIVCKDNVLAKAKAHINDIAPIVPIPWASKDIYTHHCEIAELVDRRQESLQWVDAHNQKADRIRKKVKASVGEASAAICVVRKNDLRMYGTRNIGHVFYRSLGMAMPDRIANVQAMHRIGTGFNWISIKPDEITDFESDYMFLVCETMLDYQRVLHLLETNSNWKNHPAVRAQKLRFLEWEKWIVYAPHGIDQQLEEAERLLIV</sequence>
<reference evidence="6 7" key="1">
    <citation type="submission" date="2020-08" db="EMBL/GenBank/DDBJ databases">
        <title>Genomic Encyclopedia of Type Strains, Phase III (KMG-III): the genomes of soil and plant-associated and newly described type strains.</title>
        <authorList>
            <person name="Whitman W."/>
        </authorList>
    </citation>
    <scope>NUCLEOTIDE SEQUENCE [LARGE SCALE GENOMIC DNA]</scope>
    <source>
        <strain evidence="6 7">CECT 8234</strain>
    </source>
</reference>
<dbReference type="Pfam" id="PF12833">
    <property type="entry name" value="HTH_18"/>
    <property type="match status" value="1"/>
</dbReference>
<organism evidence="6 7">
    <name type="scientific">Paenibacillus endophyticus</name>
    <dbReference type="NCBI Taxonomy" id="1294268"/>
    <lineage>
        <taxon>Bacteria</taxon>
        <taxon>Bacillati</taxon>
        <taxon>Bacillota</taxon>
        <taxon>Bacilli</taxon>
        <taxon>Bacillales</taxon>
        <taxon>Paenibacillaceae</taxon>
        <taxon>Paenibacillus</taxon>
    </lineage>
</organism>
<feature type="domain" description="HTH araC/xylS-type" evidence="4">
    <location>
        <begin position="173"/>
        <end position="271"/>
    </location>
</feature>
<evidence type="ECO:0000256" key="2">
    <source>
        <dbReference type="ARBA" id="ARBA00023125"/>
    </source>
</evidence>
<keyword evidence="7" id="KW-1185">Reference proteome</keyword>
<evidence type="ECO:0000256" key="3">
    <source>
        <dbReference type="ARBA" id="ARBA00023163"/>
    </source>
</evidence>
<dbReference type="EMBL" id="JACHXW010000008">
    <property type="protein sequence ID" value="MBB3153115.1"/>
    <property type="molecule type" value="Genomic_DNA"/>
</dbReference>
<evidence type="ECO:0000313" key="7">
    <source>
        <dbReference type="Proteomes" id="UP000518605"/>
    </source>
</evidence>
<keyword evidence="3" id="KW-0804">Transcription</keyword>
<dbReference type="PROSITE" id="PS00041">
    <property type="entry name" value="HTH_ARAC_FAMILY_1"/>
    <property type="match status" value="1"/>
</dbReference>
<proteinExistence type="predicted"/>
<comment type="caution">
    <text evidence="6">The sequence shown here is derived from an EMBL/GenBank/DDBJ whole genome shotgun (WGS) entry which is preliminary data.</text>
</comment>
<dbReference type="SMART" id="SM00342">
    <property type="entry name" value="HTH_ARAC"/>
    <property type="match status" value="1"/>
</dbReference>
<dbReference type="RefSeq" id="WP_183564063.1">
    <property type="nucleotide sequence ID" value="NZ_CBCSLB010000015.1"/>
</dbReference>
<evidence type="ECO:0000259" key="5">
    <source>
        <dbReference type="PROSITE" id="PS50983"/>
    </source>
</evidence>
<accession>A0A7W5GAV2</accession>
<dbReference type="PANTHER" id="PTHR43280:SF28">
    <property type="entry name" value="HTH-TYPE TRANSCRIPTIONAL ACTIVATOR RHAS"/>
    <property type="match status" value="1"/>
</dbReference>
<protein>
    <submittedName>
        <fullName evidence="6">AraC-like DNA-binding protein</fullName>
    </submittedName>
</protein>
<dbReference type="Proteomes" id="UP000518605">
    <property type="component" value="Unassembled WGS sequence"/>
</dbReference>
<dbReference type="AlphaFoldDB" id="A0A7W5GAV2"/>
<feature type="domain" description="Fe/B12 periplasmic-binding" evidence="5">
    <location>
        <begin position="275"/>
        <end position="537"/>
    </location>
</feature>
<dbReference type="InterPro" id="IPR018060">
    <property type="entry name" value="HTH_AraC"/>
</dbReference>
<name>A0A7W5GAV2_9BACL</name>
<evidence type="ECO:0000259" key="4">
    <source>
        <dbReference type="PROSITE" id="PS01124"/>
    </source>
</evidence>
<dbReference type="SUPFAM" id="SSF53807">
    <property type="entry name" value="Helical backbone' metal receptor"/>
    <property type="match status" value="1"/>
</dbReference>
<gene>
    <name evidence="6" type="ORF">FHS16_003174</name>
</gene>
<dbReference type="InterPro" id="IPR009057">
    <property type="entry name" value="Homeodomain-like_sf"/>
</dbReference>
<keyword evidence="1" id="KW-0805">Transcription regulation</keyword>
<dbReference type="GO" id="GO:0003700">
    <property type="term" value="F:DNA-binding transcription factor activity"/>
    <property type="evidence" value="ECO:0007669"/>
    <property type="project" value="InterPro"/>
</dbReference>
<evidence type="ECO:0000256" key="1">
    <source>
        <dbReference type="ARBA" id="ARBA00023015"/>
    </source>
</evidence>
<dbReference type="Gene3D" id="1.10.10.60">
    <property type="entry name" value="Homeodomain-like"/>
    <property type="match status" value="2"/>
</dbReference>
<dbReference type="PANTHER" id="PTHR43280">
    <property type="entry name" value="ARAC-FAMILY TRANSCRIPTIONAL REGULATOR"/>
    <property type="match status" value="1"/>
</dbReference>
<evidence type="ECO:0000313" key="6">
    <source>
        <dbReference type="EMBL" id="MBB3153115.1"/>
    </source>
</evidence>
<dbReference type="SUPFAM" id="SSF46689">
    <property type="entry name" value="Homeodomain-like"/>
    <property type="match status" value="2"/>
</dbReference>
<dbReference type="PROSITE" id="PS01124">
    <property type="entry name" value="HTH_ARAC_FAMILY_2"/>
    <property type="match status" value="1"/>
</dbReference>
<keyword evidence="2 6" id="KW-0238">DNA-binding</keyword>
<dbReference type="GO" id="GO:0043565">
    <property type="term" value="F:sequence-specific DNA binding"/>
    <property type="evidence" value="ECO:0007669"/>
    <property type="project" value="InterPro"/>
</dbReference>